<evidence type="ECO:0000313" key="2">
    <source>
        <dbReference type="EMBL" id="SLN10617.1"/>
    </source>
</evidence>
<dbReference type="InterPro" id="IPR050993">
    <property type="entry name" value="Isochorismatase_domain"/>
</dbReference>
<dbReference type="Proteomes" id="UP000193827">
    <property type="component" value="Unassembled WGS sequence"/>
</dbReference>
<protein>
    <submittedName>
        <fullName evidence="2">Putative isochorismatase</fullName>
        <ecNumber evidence="2">3.3.2.1</ecNumber>
    </submittedName>
</protein>
<dbReference type="AlphaFoldDB" id="A0A1Y5R6W4"/>
<dbReference type="PANTHER" id="PTHR14119:SF3">
    <property type="entry name" value="ISOCHORISMATASE DOMAIN-CONTAINING PROTEIN 2"/>
    <property type="match status" value="1"/>
</dbReference>
<reference evidence="2 3" key="1">
    <citation type="submission" date="2017-03" db="EMBL/GenBank/DDBJ databases">
        <authorList>
            <person name="Afonso C.L."/>
            <person name="Miller P.J."/>
            <person name="Scott M.A."/>
            <person name="Spackman E."/>
            <person name="Goraichik I."/>
            <person name="Dimitrov K.M."/>
            <person name="Suarez D.L."/>
            <person name="Swayne D.E."/>
        </authorList>
    </citation>
    <scope>NUCLEOTIDE SEQUENCE [LARGE SCALE GENOMIC DNA]</scope>
    <source>
        <strain evidence="2 3">CECT 8287</strain>
    </source>
</reference>
<feature type="domain" description="Isochorismatase-like" evidence="1">
    <location>
        <begin position="11"/>
        <end position="154"/>
    </location>
</feature>
<name>A0A1Y5R6W4_9RHOB</name>
<evidence type="ECO:0000313" key="3">
    <source>
        <dbReference type="Proteomes" id="UP000193827"/>
    </source>
</evidence>
<organism evidence="2 3">
    <name type="scientific">Roseovarius litorisediminis</name>
    <dbReference type="NCBI Taxonomy" id="1312363"/>
    <lineage>
        <taxon>Bacteria</taxon>
        <taxon>Pseudomonadati</taxon>
        <taxon>Pseudomonadota</taxon>
        <taxon>Alphaproteobacteria</taxon>
        <taxon>Rhodobacterales</taxon>
        <taxon>Roseobacteraceae</taxon>
        <taxon>Roseovarius</taxon>
    </lineage>
</organism>
<keyword evidence="3" id="KW-1185">Reference proteome</keyword>
<dbReference type="PANTHER" id="PTHR14119">
    <property type="entry name" value="HYDROLASE"/>
    <property type="match status" value="1"/>
</dbReference>
<dbReference type="GO" id="GO:0008908">
    <property type="term" value="F:isochorismatase activity"/>
    <property type="evidence" value="ECO:0007669"/>
    <property type="project" value="UniProtKB-EC"/>
</dbReference>
<dbReference type="Gene3D" id="3.40.50.850">
    <property type="entry name" value="Isochorismatase-like"/>
    <property type="match status" value="1"/>
</dbReference>
<dbReference type="EC" id="3.3.2.1" evidence="2"/>
<evidence type="ECO:0000259" key="1">
    <source>
        <dbReference type="Pfam" id="PF00857"/>
    </source>
</evidence>
<sequence>MLTLNSASSDLLVIDFQTRLMPAIHDSDAVISNAFSLIEAARYLNLPLTYTEQNPEKLGHTLTKLAPYPGEVLHKMTFDALRTPKVAGHIDGTNAIVVAGCEAHVCVLQTVLGLIDAGRQVFVVADAVGSRTPQNRRAALERMARHGAEIVTTEMVIFEWLGSAEHPSFRDILKLVK</sequence>
<keyword evidence="2" id="KW-0378">Hydrolase</keyword>
<dbReference type="EMBL" id="FWFL01000001">
    <property type="protein sequence ID" value="SLN10617.1"/>
    <property type="molecule type" value="Genomic_DNA"/>
</dbReference>
<dbReference type="InterPro" id="IPR036380">
    <property type="entry name" value="Isochorismatase-like_sf"/>
</dbReference>
<dbReference type="InterPro" id="IPR000868">
    <property type="entry name" value="Isochorismatase-like_dom"/>
</dbReference>
<proteinExistence type="predicted"/>
<accession>A0A1Y5R6W4</accession>
<dbReference type="Pfam" id="PF00857">
    <property type="entry name" value="Isochorismatase"/>
    <property type="match status" value="1"/>
</dbReference>
<gene>
    <name evidence="2" type="primary">phzD</name>
    <name evidence="2" type="ORF">PEL8287_00179</name>
</gene>
<dbReference type="SUPFAM" id="SSF52499">
    <property type="entry name" value="Isochorismatase-like hydrolases"/>
    <property type="match status" value="1"/>
</dbReference>
<dbReference type="RefSeq" id="WP_085890478.1">
    <property type="nucleotide sequence ID" value="NZ_FWFL01000001.1"/>
</dbReference>
<dbReference type="OrthoDB" id="9796958at2"/>